<dbReference type="Pfam" id="PF04851">
    <property type="entry name" value="ResIII"/>
    <property type="match status" value="1"/>
</dbReference>
<dbReference type="SMART" id="SM00487">
    <property type="entry name" value="DEXDc"/>
    <property type="match status" value="1"/>
</dbReference>
<feature type="coiled-coil region" evidence="1">
    <location>
        <begin position="528"/>
        <end position="559"/>
    </location>
</feature>
<dbReference type="InterPro" id="IPR006555">
    <property type="entry name" value="ATP-dep_Helicase_C"/>
</dbReference>
<keyword evidence="3" id="KW-0347">Helicase</keyword>
<keyword evidence="1" id="KW-0175">Coiled coil</keyword>
<dbReference type="AlphaFoldDB" id="A0ABD6W3A1"/>
<keyword evidence="3" id="KW-0067">ATP-binding</keyword>
<dbReference type="CDD" id="cd00046">
    <property type="entry name" value="SF2-N"/>
    <property type="match status" value="1"/>
</dbReference>
<keyword evidence="3" id="KW-0547">Nucleotide-binding</keyword>
<evidence type="ECO:0000313" key="4">
    <source>
        <dbReference type="Proteomes" id="UP000237433"/>
    </source>
</evidence>
<dbReference type="InterPro" id="IPR006935">
    <property type="entry name" value="Helicase/UvrB_N"/>
</dbReference>
<dbReference type="Proteomes" id="UP000237433">
    <property type="component" value="Unassembled WGS sequence"/>
</dbReference>
<evidence type="ECO:0000256" key="1">
    <source>
        <dbReference type="SAM" id="Coils"/>
    </source>
</evidence>
<dbReference type="RefSeq" id="WP_016382100.1">
    <property type="nucleotide sequence ID" value="NZ_CP044236.1"/>
</dbReference>
<comment type="caution">
    <text evidence="3">The sequence shown here is derived from an EMBL/GenBank/DDBJ whole genome shotgun (WGS) entry which is preliminary data.</text>
</comment>
<dbReference type="Gene3D" id="3.40.50.300">
    <property type="entry name" value="P-loop containing nucleotide triphosphate hydrolases"/>
    <property type="match status" value="1"/>
</dbReference>
<dbReference type="InterPro" id="IPR027417">
    <property type="entry name" value="P-loop_NTPase"/>
</dbReference>
<proteinExistence type="predicted"/>
<organism evidence="3 4">
    <name type="scientific">Lacticaseibacillus paracasei</name>
    <name type="common">Lactobacillus paracasei</name>
    <dbReference type="NCBI Taxonomy" id="1597"/>
    <lineage>
        <taxon>Bacteria</taxon>
        <taxon>Bacillati</taxon>
        <taxon>Bacillota</taxon>
        <taxon>Bacilli</taxon>
        <taxon>Lactobacillales</taxon>
        <taxon>Lactobacillaceae</taxon>
        <taxon>Lacticaseibacillus</taxon>
    </lineage>
</organism>
<dbReference type="Pfam" id="PF13307">
    <property type="entry name" value="Helicase_C_2"/>
    <property type="match status" value="1"/>
</dbReference>
<dbReference type="PROSITE" id="PS51192">
    <property type="entry name" value="HELICASE_ATP_BIND_1"/>
    <property type="match status" value="1"/>
</dbReference>
<dbReference type="SUPFAM" id="SSF52540">
    <property type="entry name" value="P-loop containing nucleoside triphosphate hydrolases"/>
    <property type="match status" value="2"/>
</dbReference>
<feature type="domain" description="Helicase ATP-binding" evidence="2">
    <location>
        <begin position="47"/>
        <end position="320"/>
    </location>
</feature>
<dbReference type="GO" id="GO:0004386">
    <property type="term" value="F:helicase activity"/>
    <property type="evidence" value="ECO:0007669"/>
    <property type="project" value="UniProtKB-KW"/>
</dbReference>
<accession>A0ABD6W3A1</accession>
<protein>
    <submittedName>
        <fullName evidence="3">Dead/deah box helicase domain protein</fullName>
    </submittedName>
</protein>
<sequence length="891" mass="102290">MEELFNFSSHSSDDFDDPIEMYKKGYRAGKRINGPLDYQSEIIMKYFSKHLDRRDVAIELPTGSGKTLVGLIIGEYRRRKRGEQVVFVCTNNILVDQVCTQAIKKYGIRVLKFTGTQSEYSTSDMHVFLRNEAIAVTNYSSVFNNNSFFSDVDTFIFDDIHGADNYIASPWTFTINRFLDGEGSNEQVNVVYDQIMDLLSTTESSPEIKKSLVDDPEVENSVNSVSLFELQKFWNAISEIVESNRDLIKDSKYAWSNIKEHLGACNLFYDKKSITIKPLYSPTLTLENIRQTKQRIYLSATFGHTEQTSRTIGVSDKIDYIKLDSNREPTGGRHYLLFPIINNQNENQIEKYANLLTEVIPIKTKAVILTKNNRDRDLFNALLPNSFKKFDISHIQDFYNSEDGIIVLSNRYDGLDFEEDLSHLLVLSDIALATNLQERFLSSRINARILYREQIQTRIIQAIGRASRSEQDYSVVIILGTDLQNQLQSHNKVSPFPKMIQAEINTGIQLSSNIENSDNPSVNLSKVIESLTSRNKTAIEKVEKQINEELSLLNDDKNQPDYLEKLNRSAKYELKCNYDLWNNNYDEAFVNAEKAVHELSDDIKLLGYRAFWLYLAAYSAYEIFQKTQDPIDKKKCIRCIAEMHSASQYTPWFGKVIVPEFSESTNANESNFLDDSLSLLFENIETSLFSGNLKKTKLKYRKDVTKTLEKLKVEPDSKSNGKNGKIFEQGFQELGRLLGYRSENTVQDSAPDPWWFIDDTKVVVSECKIITEHIPTKYVRQAAGHKEWLMKNNIPGIGKDTSIITVFISNQTKLKSDARTFADNIYYLNQDALYKFAVSATNTMAELITELSERNDISWRDYAKRKMVEKNVTPSDLLKLIEKEKLSELPS</sequence>
<dbReference type="EMBL" id="LGIY01000002">
    <property type="protein sequence ID" value="POE44019.1"/>
    <property type="molecule type" value="Genomic_DNA"/>
</dbReference>
<gene>
    <name evidence="3" type="ORF">ACX51_01525</name>
</gene>
<evidence type="ECO:0000259" key="2">
    <source>
        <dbReference type="PROSITE" id="PS51192"/>
    </source>
</evidence>
<name>A0ABD6W3A1_LACPA</name>
<dbReference type="InterPro" id="IPR014001">
    <property type="entry name" value="Helicase_ATP-bd"/>
</dbReference>
<keyword evidence="3" id="KW-0378">Hydrolase</keyword>
<evidence type="ECO:0000313" key="3">
    <source>
        <dbReference type="EMBL" id="POE44019.1"/>
    </source>
</evidence>
<reference evidence="3 4" key="1">
    <citation type="journal article" date="2015" name="J. Am. Soc. Brew. Chem.">
        <title>Dissolved carbon dioxide selects for lactic acid bacteria able to grow in and spoil packaged beer.</title>
        <authorList>
            <person name="Bergsveinson J."/>
            <person name="Redekop A."/>
            <person name="Zoerb S."/>
            <person name="Ziola B."/>
        </authorList>
    </citation>
    <scope>NUCLEOTIDE SEQUENCE [LARGE SCALE GENOMIC DNA]</scope>
    <source>
        <strain evidence="3 4">CCC B1205</strain>
    </source>
</reference>